<dbReference type="Gene3D" id="3.40.50.620">
    <property type="entry name" value="HUPs"/>
    <property type="match status" value="1"/>
</dbReference>
<dbReference type="InterPro" id="IPR014729">
    <property type="entry name" value="Rossmann-like_a/b/a_fold"/>
</dbReference>
<evidence type="ECO:0000256" key="4">
    <source>
        <dbReference type="ARBA" id="ARBA00022741"/>
    </source>
</evidence>
<dbReference type="EMBL" id="JABFDN010000007">
    <property type="protein sequence ID" value="NPU67681.1"/>
    <property type="molecule type" value="Genomic_DNA"/>
</dbReference>
<dbReference type="PROSITE" id="PS51278">
    <property type="entry name" value="GATASE_TYPE_2"/>
    <property type="match status" value="1"/>
</dbReference>
<dbReference type="InterPro" id="IPR017932">
    <property type="entry name" value="GATase_2_dom"/>
</dbReference>
<evidence type="ECO:0000256" key="7">
    <source>
        <dbReference type="ARBA" id="ARBA00048741"/>
    </source>
</evidence>
<keyword evidence="4" id="KW-0547">Nucleotide-binding</keyword>
<comment type="similarity">
    <text evidence="2">Belongs to the asparagine synthetase family.</text>
</comment>
<dbReference type="InterPro" id="IPR006426">
    <property type="entry name" value="Asn_synth_AEB"/>
</dbReference>
<evidence type="ECO:0000256" key="6">
    <source>
        <dbReference type="ARBA" id="ARBA00022962"/>
    </source>
</evidence>
<evidence type="ECO:0000256" key="3">
    <source>
        <dbReference type="ARBA" id="ARBA00012737"/>
    </source>
</evidence>
<keyword evidence="9" id="KW-0436">Ligase</keyword>
<dbReference type="PANTHER" id="PTHR43284:SF1">
    <property type="entry name" value="ASPARAGINE SYNTHETASE"/>
    <property type="match status" value="1"/>
</dbReference>
<dbReference type="CDD" id="cd01991">
    <property type="entry name" value="Asn_synthase_B_C"/>
    <property type="match status" value="1"/>
</dbReference>
<evidence type="ECO:0000256" key="2">
    <source>
        <dbReference type="ARBA" id="ARBA00005752"/>
    </source>
</evidence>
<dbReference type="EC" id="6.3.5.4" evidence="3"/>
<dbReference type="Gene3D" id="3.60.20.10">
    <property type="entry name" value="Glutamine Phosphoribosylpyrophosphate, subunit 1, domain 1"/>
    <property type="match status" value="1"/>
</dbReference>
<organism evidence="9 10">
    <name type="scientific">Bradyrhizobium aeschynomenes</name>
    <dbReference type="NCBI Taxonomy" id="2734909"/>
    <lineage>
        <taxon>Bacteria</taxon>
        <taxon>Pseudomonadati</taxon>
        <taxon>Pseudomonadota</taxon>
        <taxon>Alphaproteobacteria</taxon>
        <taxon>Hyphomicrobiales</taxon>
        <taxon>Nitrobacteraceae</taxon>
        <taxon>Bradyrhizobium</taxon>
    </lineage>
</organism>
<feature type="domain" description="Glutamine amidotransferase type-2" evidence="8">
    <location>
        <begin position="2"/>
        <end position="220"/>
    </location>
</feature>
<name>A0ABX2CHI5_9BRAD</name>
<comment type="caution">
    <text evidence="9">The sequence shown here is derived from an EMBL/GenBank/DDBJ whole genome shotgun (WGS) entry which is preliminary data.</text>
</comment>
<protein>
    <recommendedName>
        <fullName evidence="3">asparagine synthase (glutamine-hydrolyzing)</fullName>
        <ecNumber evidence="3">6.3.5.4</ecNumber>
    </recommendedName>
</protein>
<dbReference type="PANTHER" id="PTHR43284">
    <property type="entry name" value="ASPARAGINE SYNTHETASE (GLUTAMINE-HYDROLYZING)"/>
    <property type="match status" value="1"/>
</dbReference>
<evidence type="ECO:0000256" key="5">
    <source>
        <dbReference type="ARBA" id="ARBA00022840"/>
    </source>
</evidence>
<comment type="pathway">
    <text evidence="1">Amino-acid biosynthesis; L-asparagine biosynthesis; L-asparagine from L-aspartate (L-Gln route): step 1/1.</text>
</comment>
<dbReference type="Proteomes" id="UP000886476">
    <property type="component" value="Unassembled WGS sequence"/>
</dbReference>
<evidence type="ECO:0000313" key="10">
    <source>
        <dbReference type="Proteomes" id="UP000886476"/>
    </source>
</evidence>
<dbReference type="CDD" id="cd00712">
    <property type="entry name" value="AsnB"/>
    <property type="match status" value="1"/>
</dbReference>
<dbReference type="InterPro" id="IPR033738">
    <property type="entry name" value="AsnB_N"/>
</dbReference>
<evidence type="ECO:0000313" key="9">
    <source>
        <dbReference type="EMBL" id="NPU67681.1"/>
    </source>
</evidence>
<dbReference type="InterPro" id="IPR029055">
    <property type="entry name" value="Ntn_hydrolases_N"/>
</dbReference>
<dbReference type="GO" id="GO:0004066">
    <property type="term" value="F:asparagine synthase (glutamine-hydrolyzing) activity"/>
    <property type="evidence" value="ECO:0007669"/>
    <property type="project" value="UniProtKB-EC"/>
</dbReference>
<dbReference type="RefSeq" id="WP_172112747.1">
    <property type="nucleotide sequence ID" value="NZ_JABFDN010000007.1"/>
</dbReference>
<dbReference type="Pfam" id="PF13522">
    <property type="entry name" value="GATase_6"/>
    <property type="match status" value="1"/>
</dbReference>
<dbReference type="InterPro" id="IPR001962">
    <property type="entry name" value="Asn_synthase"/>
</dbReference>
<dbReference type="InterPro" id="IPR051786">
    <property type="entry name" value="ASN_synthetase/amidase"/>
</dbReference>
<keyword evidence="5" id="KW-0067">ATP-binding</keyword>
<reference evidence="9" key="1">
    <citation type="submission" date="2020-05" db="EMBL/GenBank/DDBJ databases">
        <title>Nod-independent and nitrogen-fixing Bradyrhizobium aeschynomene sp. nov. isolated from nodules of Aeschynomene indica.</title>
        <authorList>
            <person name="Zhang Z."/>
        </authorList>
    </citation>
    <scope>NUCLEOTIDE SEQUENCE</scope>
    <source>
        <strain evidence="9">83012</strain>
    </source>
</reference>
<evidence type="ECO:0000256" key="1">
    <source>
        <dbReference type="ARBA" id="ARBA00005187"/>
    </source>
</evidence>
<dbReference type="Pfam" id="PF00733">
    <property type="entry name" value="Asn_synthase"/>
    <property type="match status" value="1"/>
</dbReference>
<dbReference type="PIRSF" id="PIRSF001589">
    <property type="entry name" value="Asn_synthetase_glu-h"/>
    <property type="match status" value="1"/>
</dbReference>
<dbReference type="NCBIfam" id="TIGR01536">
    <property type="entry name" value="asn_synth_AEB"/>
    <property type="match status" value="1"/>
</dbReference>
<proteinExistence type="inferred from homology"/>
<accession>A0ABX2CHI5</accession>
<evidence type="ECO:0000259" key="8">
    <source>
        <dbReference type="PROSITE" id="PS51278"/>
    </source>
</evidence>
<gene>
    <name evidence="9" type="primary">asnB</name>
    <name evidence="9" type="ORF">HL667_21945</name>
</gene>
<dbReference type="SUPFAM" id="SSF52402">
    <property type="entry name" value="Adenine nucleotide alpha hydrolases-like"/>
    <property type="match status" value="1"/>
</dbReference>
<keyword evidence="6" id="KW-0315">Glutamine amidotransferase</keyword>
<keyword evidence="10" id="KW-1185">Reference proteome</keyword>
<comment type="catalytic activity">
    <reaction evidence="7">
        <text>L-aspartate + L-glutamine + ATP + H2O = L-asparagine + L-glutamate + AMP + diphosphate + H(+)</text>
        <dbReference type="Rhea" id="RHEA:12228"/>
        <dbReference type="ChEBI" id="CHEBI:15377"/>
        <dbReference type="ChEBI" id="CHEBI:15378"/>
        <dbReference type="ChEBI" id="CHEBI:29985"/>
        <dbReference type="ChEBI" id="CHEBI:29991"/>
        <dbReference type="ChEBI" id="CHEBI:30616"/>
        <dbReference type="ChEBI" id="CHEBI:33019"/>
        <dbReference type="ChEBI" id="CHEBI:58048"/>
        <dbReference type="ChEBI" id="CHEBI:58359"/>
        <dbReference type="ChEBI" id="CHEBI:456215"/>
        <dbReference type="EC" id="6.3.5.4"/>
    </reaction>
</comment>
<dbReference type="SUPFAM" id="SSF56235">
    <property type="entry name" value="N-terminal nucleophile aminohydrolases (Ntn hydrolases)"/>
    <property type="match status" value="1"/>
</dbReference>
<sequence length="656" mass="72136">MCGIAGLLRPGGADEGRLSGTIERMTAALAHRGPDASGAWRDGRHGIALGQRRLAILDLSEAGAQPMHSACGRYTITFNGEIYNHLEVRAELERQGGAPNWRGHSDTETLLAAIRQWGVAPALQRLIGMFAFALWDAETRHLILARDRFGEKPLFYGWSGGDLVFGSELKALAAHPEWAPSLDRAALTAFMRYSYVPAPATIWTGIRKLPPASFVSFAADAARENWPAPQPYWSLRDRVVAAQSDRISSEAEAVARLEQLLSIAVKRQCLSDVPLGAFLSGGVDSSTIVALMQAQAGQPVRTFSIGFAEGGYNEAEDARRVAQHLGTDHTELYVDARTAMDVVPKLPRIYDEPFADSSQIPTHLVAQLARRHVTVALSGDAGDELFGGYNRHVWGGALQARLGRLPMPLRRAIGAAFSAIAPEPADTILRALQPVLPARLKVRHAGDQVAKLGRIIAADGFDGLYRTLCSIDQDPAGTVVAGEERASWAAEQMRQFATEIDPLDRMTLADSLSYLSDDILQKVDRAAMAVALETRVPFLDKDVVEFSTRVPAAMKVRDGRGKWLVRQVLYRHVPAAMIDRPKTGFSVPLDAWLRGPLRSWAADLLSPARLKRQGLFDPARVTRMFDEHLSRRHNHSYWLWNVLMAEAWHDEWAGAR</sequence>